<proteinExistence type="predicted"/>
<evidence type="ECO:0000256" key="8">
    <source>
        <dbReference type="ARBA" id="ARBA00023242"/>
    </source>
</evidence>
<dbReference type="GeneTree" id="ENSGT01120000277687"/>
<dbReference type="GO" id="GO:0003677">
    <property type="term" value="F:DNA binding"/>
    <property type="evidence" value="ECO:0007669"/>
    <property type="project" value="UniProtKB-KW"/>
</dbReference>
<dbReference type="InterPro" id="IPR001356">
    <property type="entry name" value="HD"/>
</dbReference>
<evidence type="ECO:0000256" key="1">
    <source>
        <dbReference type="ARBA" id="ARBA00004123"/>
    </source>
</evidence>
<feature type="domain" description="Homeobox" evidence="10">
    <location>
        <begin position="13"/>
        <end position="55"/>
    </location>
</feature>
<dbReference type="AlphaFoldDB" id="A0A8C4ZUM1"/>
<reference evidence="11" key="2">
    <citation type="submission" date="2025-09" db="UniProtKB">
        <authorList>
            <consortium name="Ensembl"/>
        </authorList>
    </citation>
    <scope>IDENTIFICATION</scope>
</reference>
<keyword evidence="5" id="KW-0805">Transcription regulation</keyword>
<dbReference type="Proteomes" id="UP000694546">
    <property type="component" value="Chromosome 10"/>
</dbReference>
<dbReference type="PANTHER" id="PTHR21408:SF1">
    <property type="entry name" value="HOMEODOMAIN-ONLY PROTEIN"/>
    <property type="match status" value="1"/>
</dbReference>
<dbReference type="GO" id="GO:0006357">
    <property type="term" value="P:regulation of transcription by RNA polymerase II"/>
    <property type="evidence" value="ECO:0007669"/>
    <property type="project" value="TreeGrafter"/>
</dbReference>
<dbReference type="Ensembl" id="ENSGMOT00000021855.2">
    <property type="protein sequence ID" value="ENSGMOP00000021336.2"/>
    <property type="gene ID" value="ENSGMOG00000019850.2"/>
</dbReference>
<keyword evidence="7" id="KW-0804">Transcription</keyword>
<dbReference type="Pfam" id="PF00046">
    <property type="entry name" value="Homeodomain"/>
    <property type="match status" value="1"/>
</dbReference>
<dbReference type="CDD" id="cd00086">
    <property type="entry name" value="homeodomain"/>
    <property type="match status" value="1"/>
</dbReference>
<evidence type="ECO:0000313" key="12">
    <source>
        <dbReference type="Proteomes" id="UP000694546"/>
    </source>
</evidence>
<dbReference type="Gene3D" id="1.10.10.60">
    <property type="entry name" value="Homeodomain-like"/>
    <property type="match status" value="1"/>
</dbReference>
<name>A0A8C4ZUM1_GADMO</name>
<evidence type="ECO:0000256" key="4">
    <source>
        <dbReference type="ARBA" id="ARBA00022491"/>
    </source>
</evidence>
<dbReference type="InterPro" id="IPR009057">
    <property type="entry name" value="Homeodomain-like_sf"/>
</dbReference>
<keyword evidence="3" id="KW-0217">Developmental protein</keyword>
<accession>A0A8C4ZUM1</accession>
<keyword evidence="9" id="KW-0238">DNA-binding</keyword>
<evidence type="ECO:0000259" key="10">
    <source>
        <dbReference type="Pfam" id="PF00046"/>
    </source>
</evidence>
<evidence type="ECO:0000256" key="3">
    <source>
        <dbReference type="ARBA" id="ARBA00022473"/>
    </source>
</evidence>
<organism evidence="11 12">
    <name type="scientific">Gadus morhua</name>
    <name type="common">Atlantic cod</name>
    <dbReference type="NCBI Taxonomy" id="8049"/>
    <lineage>
        <taxon>Eukaryota</taxon>
        <taxon>Metazoa</taxon>
        <taxon>Chordata</taxon>
        <taxon>Craniata</taxon>
        <taxon>Vertebrata</taxon>
        <taxon>Euteleostomi</taxon>
        <taxon>Actinopterygii</taxon>
        <taxon>Neopterygii</taxon>
        <taxon>Teleostei</taxon>
        <taxon>Neoteleostei</taxon>
        <taxon>Acanthomorphata</taxon>
        <taxon>Zeiogadaria</taxon>
        <taxon>Gadariae</taxon>
        <taxon>Gadiformes</taxon>
        <taxon>Gadoidei</taxon>
        <taxon>Gadidae</taxon>
        <taxon>Gadus</taxon>
    </lineage>
</organism>
<sequence>MGVNPSLLSRTATWLADDQIRILEHNFATVSRHPDETTFMLIAAECGLTEEETQFCTKRKRAYRKDPTGCTEVADVCKC</sequence>
<evidence type="ECO:0000256" key="5">
    <source>
        <dbReference type="ARBA" id="ARBA00023015"/>
    </source>
</evidence>
<dbReference type="GO" id="GO:0030154">
    <property type="term" value="P:cell differentiation"/>
    <property type="evidence" value="ECO:0007669"/>
    <property type="project" value="InterPro"/>
</dbReference>
<protein>
    <recommendedName>
        <fullName evidence="2">Homeodomain-only protein</fullName>
    </recommendedName>
</protein>
<dbReference type="InterPro" id="IPR039162">
    <property type="entry name" value="HOPX"/>
</dbReference>
<keyword evidence="4" id="KW-0678">Repressor</keyword>
<evidence type="ECO:0000256" key="7">
    <source>
        <dbReference type="ARBA" id="ARBA00023163"/>
    </source>
</evidence>
<dbReference type="GO" id="GO:0005634">
    <property type="term" value="C:nucleus"/>
    <property type="evidence" value="ECO:0007669"/>
    <property type="project" value="UniProtKB-SubCell"/>
</dbReference>
<comment type="subcellular location">
    <subcellularLocation>
        <location evidence="1 9">Nucleus</location>
    </subcellularLocation>
</comment>
<keyword evidence="6 9" id="KW-0371">Homeobox</keyword>
<dbReference type="PANTHER" id="PTHR21408">
    <property type="entry name" value="HOMEODOMAIN-ONLY PROTEIN"/>
    <property type="match status" value="1"/>
</dbReference>
<evidence type="ECO:0000256" key="6">
    <source>
        <dbReference type="ARBA" id="ARBA00023155"/>
    </source>
</evidence>
<evidence type="ECO:0000313" key="11">
    <source>
        <dbReference type="Ensembl" id="ENSGMOP00000021336.2"/>
    </source>
</evidence>
<reference evidence="11" key="1">
    <citation type="submission" date="2025-08" db="UniProtKB">
        <authorList>
            <consortium name="Ensembl"/>
        </authorList>
    </citation>
    <scope>IDENTIFICATION</scope>
</reference>
<keyword evidence="12" id="KW-1185">Reference proteome</keyword>
<evidence type="ECO:0000256" key="2">
    <source>
        <dbReference type="ARBA" id="ARBA00021327"/>
    </source>
</evidence>
<evidence type="ECO:0000256" key="9">
    <source>
        <dbReference type="RuleBase" id="RU000682"/>
    </source>
</evidence>
<dbReference type="SUPFAM" id="SSF46689">
    <property type="entry name" value="Homeodomain-like"/>
    <property type="match status" value="1"/>
</dbReference>
<keyword evidence="8 9" id="KW-0539">Nucleus</keyword>